<organism evidence="3 4">
    <name type="scientific">Camellia sinensis</name>
    <name type="common">Tea plant</name>
    <name type="synonym">Thea sinensis</name>
    <dbReference type="NCBI Taxonomy" id="4442"/>
    <lineage>
        <taxon>Eukaryota</taxon>
        <taxon>Viridiplantae</taxon>
        <taxon>Streptophyta</taxon>
        <taxon>Embryophyta</taxon>
        <taxon>Tracheophyta</taxon>
        <taxon>Spermatophyta</taxon>
        <taxon>Magnoliopsida</taxon>
        <taxon>eudicotyledons</taxon>
        <taxon>Gunneridae</taxon>
        <taxon>Pentapetalae</taxon>
        <taxon>asterids</taxon>
        <taxon>Ericales</taxon>
        <taxon>Theaceae</taxon>
        <taxon>Camellia</taxon>
    </lineage>
</organism>
<dbReference type="GO" id="GO:0016413">
    <property type="term" value="F:O-acetyltransferase activity"/>
    <property type="evidence" value="ECO:0007669"/>
    <property type="project" value="InterPro"/>
</dbReference>
<accession>A0A7J7I2D2</accession>
<dbReference type="Proteomes" id="UP000593564">
    <property type="component" value="Unassembled WGS sequence"/>
</dbReference>
<reference evidence="3 4" key="2">
    <citation type="submission" date="2020-07" db="EMBL/GenBank/DDBJ databases">
        <title>Genome assembly of wild tea tree DASZ reveals pedigree and selection history of tea varieties.</title>
        <authorList>
            <person name="Zhang W."/>
        </authorList>
    </citation>
    <scope>NUCLEOTIDE SEQUENCE [LARGE SCALE GENOMIC DNA]</scope>
    <source>
        <strain evidence="4">cv. G240</strain>
        <tissue evidence="3">Leaf</tissue>
    </source>
</reference>
<gene>
    <name evidence="3" type="ORF">HYC85_000298</name>
</gene>
<sequence>MNSGNNWKGMDMLIFNTWHWWNYRNALQPWDYIQVRNQVMKDMDRMAAFERSLNTRGGWVDTNTNPMKTMEHGASSSSKLQLVRNQQAEQNTATTKPVSINSQITATTEQTISKPTTSNLTISNQQSSRFQQLAISLAITKTSSRADQFNQDGTDWNEPKANKCTAQTATVAGSTYAGKYPPAGEVVKRAIRKIKNPVILLDITTLSLLRKDGHPSIYGNGGTNGVDCTHWCIAGVPDTWNQILYNIVSQKNQVIT</sequence>
<dbReference type="GO" id="GO:0005794">
    <property type="term" value="C:Golgi apparatus"/>
    <property type="evidence" value="ECO:0007669"/>
    <property type="project" value="TreeGrafter"/>
</dbReference>
<evidence type="ECO:0000259" key="2">
    <source>
        <dbReference type="Pfam" id="PF13839"/>
    </source>
</evidence>
<dbReference type="Pfam" id="PF13839">
    <property type="entry name" value="PC-Esterase"/>
    <property type="match status" value="2"/>
</dbReference>
<dbReference type="InterPro" id="IPR029962">
    <property type="entry name" value="TBL"/>
</dbReference>
<dbReference type="AlphaFoldDB" id="A0A7J7I2D2"/>
<dbReference type="PANTHER" id="PTHR32285">
    <property type="entry name" value="PROTEIN TRICHOME BIREFRINGENCE-LIKE 9-RELATED"/>
    <property type="match status" value="1"/>
</dbReference>
<keyword evidence="4" id="KW-1185">Reference proteome</keyword>
<comment type="similarity">
    <text evidence="1">Belongs to the PC-esterase family. TBL subfamily.</text>
</comment>
<dbReference type="EMBL" id="JACBKZ010000001">
    <property type="protein sequence ID" value="KAF5959089.1"/>
    <property type="molecule type" value="Genomic_DNA"/>
</dbReference>
<proteinExistence type="inferred from homology"/>
<evidence type="ECO:0000313" key="3">
    <source>
        <dbReference type="EMBL" id="KAF5959089.1"/>
    </source>
</evidence>
<evidence type="ECO:0000313" key="4">
    <source>
        <dbReference type="Proteomes" id="UP000593564"/>
    </source>
</evidence>
<feature type="domain" description="Trichome birefringence-like C-terminal" evidence="2">
    <location>
        <begin position="152"/>
        <end position="246"/>
    </location>
</feature>
<reference evidence="4" key="1">
    <citation type="journal article" date="2020" name="Nat. Commun.">
        <title>Genome assembly of wild tea tree DASZ reveals pedigree and selection history of tea varieties.</title>
        <authorList>
            <person name="Zhang W."/>
            <person name="Zhang Y."/>
            <person name="Qiu H."/>
            <person name="Guo Y."/>
            <person name="Wan H."/>
            <person name="Zhang X."/>
            <person name="Scossa F."/>
            <person name="Alseekh S."/>
            <person name="Zhang Q."/>
            <person name="Wang P."/>
            <person name="Xu L."/>
            <person name="Schmidt M.H."/>
            <person name="Jia X."/>
            <person name="Li D."/>
            <person name="Zhu A."/>
            <person name="Guo F."/>
            <person name="Chen W."/>
            <person name="Ni D."/>
            <person name="Usadel B."/>
            <person name="Fernie A.R."/>
            <person name="Wen W."/>
        </authorList>
    </citation>
    <scope>NUCLEOTIDE SEQUENCE [LARGE SCALE GENOMIC DNA]</scope>
    <source>
        <strain evidence="4">cv. G240</strain>
    </source>
</reference>
<comment type="caution">
    <text evidence="3">The sequence shown here is derived from an EMBL/GenBank/DDBJ whole genome shotgun (WGS) entry which is preliminary data.</text>
</comment>
<name>A0A7J7I2D2_CAMSI</name>
<dbReference type="PANTHER" id="PTHR32285:SF58">
    <property type="entry name" value="PROTEIN TRICHOME BIREFRINGENCE-LIKE 41"/>
    <property type="match status" value="1"/>
</dbReference>
<protein>
    <recommendedName>
        <fullName evidence="2">Trichome birefringence-like C-terminal domain-containing protein</fullName>
    </recommendedName>
</protein>
<dbReference type="InterPro" id="IPR026057">
    <property type="entry name" value="TBL_C"/>
</dbReference>
<feature type="domain" description="Trichome birefringence-like C-terminal" evidence="2">
    <location>
        <begin position="4"/>
        <end position="136"/>
    </location>
</feature>
<evidence type="ECO:0000256" key="1">
    <source>
        <dbReference type="ARBA" id="ARBA00007727"/>
    </source>
</evidence>